<reference evidence="1" key="1">
    <citation type="submission" date="2021-06" db="EMBL/GenBank/DDBJ databases">
        <authorList>
            <person name="Kallberg Y."/>
            <person name="Tangrot J."/>
            <person name="Rosling A."/>
        </authorList>
    </citation>
    <scope>NUCLEOTIDE SEQUENCE</scope>
    <source>
        <strain evidence="1">IL203A</strain>
    </source>
</reference>
<evidence type="ECO:0000313" key="2">
    <source>
        <dbReference type="Proteomes" id="UP000789702"/>
    </source>
</evidence>
<evidence type="ECO:0000313" key="1">
    <source>
        <dbReference type="EMBL" id="CAG8754747.1"/>
    </source>
</evidence>
<keyword evidence="2" id="KW-1185">Reference proteome</keyword>
<accession>A0ACA9QPK7</accession>
<dbReference type="Proteomes" id="UP000789702">
    <property type="component" value="Unassembled WGS sequence"/>
</dbReference>
<gene>
    <name evidence="1" type="ORF">DHETER_LOCUS14863</name>
</gene>
<sequence length="124" mass="14151">MYQGICELKLYADIPYSSHPLQTLDLYIPTLYDDTSNKLPTPIIILIHGGDPVSSDKKYLEPLGKSIASSTNFAVALINYRLSNTPEIKYPDHINDVATAISWIHFNSDKYSYRSDRMYLVYLD</sequence>
<name>A0ACA9QPK7_9GLOM</name>
<protein>
    <submittedName>
        <fullName evidence="1">4769_t:CDS:1</fullName>
    </submittedName>
</protein>
<dbReference type="EMBL" id="CAJVPU010048004">
    <property type="protein sequence ID" value="CAG8754747.1"/>
    <property type="molecule type" value="Genomic_DNA"/>
</dbReference>
<proteinExistence type="predicted"/>
<feature type="non-terminal residue" evidence="1">
    <location>
        <position position="124"/>
    </location>
</feature>
<comment type="caution">
    <text evidence="1">The sequence shown here is derived from an EMBL/GenBank/DDBJ whole genome shotgun (WGS) entry which is preliminary data.</text>
</comment>
<organism evidence="1 2">
    <name type="scientific">Dentiscutata heterogama</name>
    <dbReference type="NCBI Taxonomy" id="1316150"/>
    <lineage>
        <taxon>Eukaryota</taxon>
        <taxon>Fungi</taxon>
        <taxon>Fungi incertae sedis</taxon>
        <taxon>Mucoromycota</taxon>
        <taxon>Glomeromycotina</taxon>
        <taxon>Glomeromycetes</taxon>
        <taxon>Diversisporales</taxon>
        <taxon>Gigasporaceae</taxon>
        <taxon>Dentiscutata</taxon>
    </lineage>
</organism>